<sequence length="86" mass="9817">MELQSWLLYHLVAVTDCNQGSEDSPFIVYVCLSLPGPLFTHNQIAASLFNLSSHYHDPDETVVYRCLMVSSLYEVCEQKHTHTETL</sequence>
<gene>
    <name evidence="1" type="ORF">ALC62_15797</name>
</gene>
<evidence type="ECO:0000313" key="1">
    <source>
        <dbReference type="EMBL" id="KYM93439.1"/>
    </source>
</evidence>
<dbReference type="Proteomes" id="UP000078542">
    <property type="component" value="Unassembled WGS sequence"/>
</dbReference>
<accession>A0A195BXQ6</accession>
<organism evidence="1 2">
    <name type="scientific">Cyphomyrmex costatus</name>
    <dbReference type="NCBI Taxonomy" id="456900"/>
    <lineage>
        <taxon>Eukaryota</taxon>
        <taxon>Metazoa</taxon>
        <taxon>Ecdysozoa</taxon>
        <taxon>Arthropoda</taxon>
        <taxon>Hexapoda</taxon>
        <taxon>Insecta</taxon>
        <taxon>Pterygota</taxon>
        <taxon>Neoptera</taxon>
        <taxon>Endopterygota</taxon>
        <taxon>Hymenoptera</taxon>
        <taxon>Apocrita</taxon>
        <taxon>Aculeata</taxon>
        <taxon>Formicoidea</taxon>
        <taxon>Formicidae</taxon>
        <taxon>Myrmicinae</taxon>
        <taxon>Cyphomyrmex</taxon>
    </lineage>
</organism>
<proteinExistence type="predicted"/>
<dbReference type="EMBL" id="KQ978501">
    <property type="protein sequence ID" value="KYM93439.1"/>
    <property type="molecule type" value="Genomic_DNA"/>
</dbReference>
<protein>
    <submittedName>
        <fullName evidence="1">Uncharacterized protein</fullName>
    </submittedName>
</protein>
<name>A0A195BXQ6_9HYME</name>
<keyword evidence="2" id="KW-1185">Reference proteome</keyword>
<reference evidence="1 2" key="1">
    <citation type="submission" date="2016-03" db="EMBL/GenBank/DDBJ databases">
        <title>Cyphomyrmex costatus WGS genome.</title>
        <authorList>
            <person name="Nygaard S."/>
            <person name="Hu H."/>
            <person name="Boomsma J."/>
            <person name="Zhang G."/>
        </authorList>
    </citation>
    <scope>NUCLEOTIDE SEQUENCE [LARGE SCALE GENOMIC DNA]</scope>
    <source>
        <strain evidence="1">MS0001</strain>
        <tissue evidence="1">Whole body</tissue>
    </source>
</reference>
<evidence type="ECO:0000313" key="2">
    <source>
        <dbReference type="Proteomes" id="UP000078542"/>
    </source>
</evidence>
<dbReference type="AlphaFoldDB" id="A0A195BXQ6"/>